<name>A0ABN1Q8I0_9ACTN</name>
<evidence type="ECO:0000313" key="5">
    <source>
        <dbReference type="Proteomes" id="UP001500665"/>
    </source>
</evidence>
<dbReference type="InterPro" id="IPR012347">
    <property type="entry name" value="Ferritin-like"/>
</dbReference>
<sequence>MSNEPLPSSEPSASAGPTGPAEPVGTPDPAGPVGSVEPSEQEGPGERVRAAGPGRWRLLAGAVVIAVVSAVAGALLAAPDRPGDASAEAGFSRDMSVHHTQAVQMAVAVRDNTTDAEIRLLALDITLTQQNQIGRMQDWLIQWGLPLTGTRPSMAWMSGHHTGGDGGGDGGRAAPMPGMATAAELRTLQTSRGKAAEVLFLTLMIRHHRGGVDMAEAVLARTGRQDVQDLASSIVNSQQSEIDFMQELLRQRGAPPA</sequence>
<comment type="caution">
    <text evidence="4">The sequence shown here is derived from an EMBL/GenBank/DDBJ whole genome shotgun (WGS) entry which is preliminary data.</text>
</comment>
<feature type="transmembrane region" description="Helical" evidence="2">
    <location>
        <begin position="56"/>
        <end position="78"/>
    </location>
</feature>
<accession>A0ABN1Q8I0</accession>
<feature type="compositionally biased region" description="Low complexity" evidence="1">
    <location>
        <begin position="1"/>
        <end position="23"/>
    </location>
</feature>
<proteinExistence type="predicted"/>
<gene>
    <name evidence="4" type="ORF">GCM10009550_06380</name>
</gene>
<feature type="domain" description="DUF305" evidence="3">
    <location>
        <begin position="88"/>
        <end position="249"/>
    </location>
</feature>
<dbReference type="Pfam" id="PF03713">
    <property type="entry name" value="DUF305"/>
    <property type="match status" value="1"/>
</dbReference>
<dbReference type="EMBL" id="BAAAHH010000002">
    <property type="protein sequence ID" value="GAA0938582.1"/>
    <property type="molecule type" value="Genomic_DNA"/>
</dbReference>
<evidence type="ECO:0000313" key="4">
    <source>
        <dbReference type="EMBL" id="GAA0938582.1"/>
    </source>
</evidence>
<dbReference type="PANTHER" id="PTHR36933:SF1">
    <property type="entry name" value="SLL0788 PROTEIN"/>
    <property type="match status" value="1"/>
</dbReference>
<dbReference type="InterPro" id="IPR005183">
    <property type="entry name" value="DUF305_CopM-like"/>
</dbReference>
<keyword evidence="2" id="KW-0472">Membrane</keyword>
<dbReference type="PANTHER" id="PTHR36933">
    <property type="entry name" value="SLL0788 PROTEIN"/>
    <property type="match status" value="1"/>
</dbReference>
<dbReference type="RefSeq" id="WP_344236484.1">
    <property type="nucleotide sequence ID" value="NZ_BAAAHH010000002.1"/>
</dbReference>
<evidence type="ECO:0000256" key="2">
    <source>
        <dbReference type="SAM" id="Phobius"/>
    </source>
</evidence>
<evidence type="ECO:0000256" key="1">
    <source>
        <dbReference type="SAM" id="MobiDB-lite"/>
    </source>
</evidence>
<organism evidence="4 5">
    <name type="scientific">Actinocorallia libanotica</name>
    <dbReference type="NCBI Taxonomy" id="46162"/>
    <lineage>
        <taxon>Bacteria</taxon>
        <taxon>Bacillati</taxon>
        <taxon>Actinomycetota</taxon>
        <taxon>Actinomycetes</taxon>
        <taxon>Streptosporangiales</taxon>
        <taxon>Thermomonosporaceae</taxon>
        <taxon>Actinocorallia</taxon>
    </lineage>
</organism>
<keyword evidence="5" id="KW-1185">Reference proteome</keyword>
<keyword evidence="2" id="KW-1133">Transmembrane helix</keyword>
<dbReference type="Proteomes" id="UP001500665">
    <property type="component" value="Unassembled WGS sequence"/>
</dbReference>
<reference evidence="4 5" key="1">
    <citation type="journal article" date="2019" name="Int. J. Syst. Evol. Microbiol.">
        <title>The Global Catalogue of Microorganisms (GCM) 10K type strain sequencing project: providing services to taxonomists for standard genome sequencing and annotation.</title>
        <authorList>
            <consortium name="The Broad Institute Genomics Platform"/>
            <consortium name="The Broad Institute Genome Sequencing Center for Infectious Disease"/>
            <person name="Wu L."/>
            <person name="Ma J."/>
        </authorList>
    </citation>
    <scope>NUCLEOTIDE SEQUENCE [LARGE SCALE GENOMIC DNA]</scope>
    <source>
        <strain evidence="4 5">JCM 10696</strain>
    </source>
</reference>
<protein>
    <recommendedName>
        <fullName evidence="3">DUF305 domain-containing protein</fullName>
    </recommendedName>
</protein>
<evidence type="ECO:0000259" key="3">
    <source>
        <dbReference type="Pfam" id="PF03713"/>
    </source>
</evidence>
<keyword evidence="2" id="KW-0812">Transmembrane</keyword>
<dbReference type="Gene3D" id="1.20.1260.10">
    <property type="match status" value="1"/>
</dbReference>
<feature type="region of interest" description="Disordered" evidence="1">
    <location>
        <begin position="1"/>
        <end position="49"/>
    </location>
</feature>